<reference evidence="3" key="1">
    <citation type="submission" date="2025-08" db="UniProtKB">
        <authorList>
            <consortium name="RefSeq"/>
        </authorList>
    </citation>
    <scope>IDENTIFICATION</scope>
</reference>
<keyword evidence="2" id="KW-1185">Reference proteome</keyword>
<evidence type="ECO:0000313" key="2">
    <source>
        <dbReference type="Proteomes" id="UP000695022"/>
    </source>
</evidence>
<evidence type="ECO:0000313" key="3">
    <source>
        <dbReference type="RefSeq" id="XP_014680393.1"/>
    </source>
</evidence>
<name>A0ABM1F7H2_PRICU</name>
<feature type="compositionally biased region" description="Basic and acidic residues" evidence="1">
    <location>
        <begin position="1"/>
        <end position="18"/>
    </location>
</feature>
<feature type="non-terminal residue" evidence="3">
    <location>
        <position position="148"/>
    </location>
</feature>
<proteinExistence type="predicted"/>
<gene>
    <name evidence="3" type="primary">LOC106820384</name>
</gene>
<organism evidence="2 3">
    <name type="scientific">Priapulus caudatus</name>
    <name type="common">Priapulid worm</name>
    <dbReference type="NCBI Taxonomy" id="37621"/>
    <lineage>
        <taxon>Eukaryota</taxon>
        <taxon>Metazoa</taxon>
        <taxon>Ecdysozoa</taxon>
        <taxon>Scalidophora</taxon>
        <taxon>Priapulida</taxon>
        <taxon>Priapulimorpha</taxon>
        <taxon>Priapulimorphida</taxon>
        <taxon>Priapulidae</taxon>
        <taxon>Priapulus</taxon>
    </lineage>
</organism>
<feature type="region of interest" description="Disordered" evidence="1">
    <location>
        <begin position="1"/>
        <end position="35"/>
    </location>
</feature>
<sequence>MFEMRLESYEETLDEARTAGRRSATSPKRRRRVQPGYETVSADLDEVNRRYLELAAVVIEQVNSLTRILSTTTTIHLQQLPPIKLETYQAGVQIEPTDVSTDTLMHITTEYAESVSETEQDHIQLHIDEETIVAPSSEVDEPDLDQSH</sequence>
<accession>A0ABM1F7H2</accession>
<dbReference type="Proteomes" id="UP000695022">
    <property type="component" value="Unplaced"/>
</dbReference>
<dbReference type="RefSeq" id="XP_014680393.1">
    <property type="nucleotide sequence ID" value="XM_014824907.1"/>
</dbReference>
<dbReference type="GeneID" id="106820384"/>
<protein>
    <submittedName>
        <fullName evidence="3">Uncharacterized protein LOC106820384</fullName>
    </submittedName>
</protein>
<evidence type="ECO:0000256" key="1">
    <source>
        <dbReference type="SAM" id="MobiDB-lite"/>
    </source>
</evidence>